<accession>A0A212FEE4</accession>
<comment type="caution">
    <text evidence="1">The sequence shown here is derived from an EMBL/GenBank/DDBJ whole genome shotgun (WGS) entry which is preliminary data.</text>
</comment>
<dbReference type="AlphaFoldDB" id="A0A212FEE4"/>
<organism evidence="1 2">
    <name type="scientific">Danaus plexippus plexippus</name>
    <dbReference type="NCBI Taxonomy" id="278856"/>
    <lineage>
        <taxon>Eukaryota</taxon>
        <taxon>Metazoa</taxon>
        <taxon>Ecdysozoa</taxon>
        <taxon>Arthropoda</taxon>
        <taxon>Hexapoda</taxon>
        <taxon>Insecta</taxon>
        <taxon>Pterygota</taxon>
        <taxon>Neoptera</taxon>
        <taxon>Endopterygota</taxon>
        <taxon>Lepidoptera</taxon>
        <taxon>Glossata</taxon>
        <taxon>Ditrysia</taxon>
        <taxon>Papilionoidea</taxon>
        <taxon>Nymphalidae</taxon>
        <taxon>Danainae</taxon>
        <taxon>Danaini</taxon>
        <taxon>Danaina</taxon>
        <taxon>Danaus</taxon>
        <taxon>Danaus</taxon>
    </lineage>
</organism>
<gene>
    <name evidence="1" type="ORF">KGM_203117</name>
</gene>
<proteinExistence type="predicted"/>
<evidence type="ECO:0000313" key="1">
    <source>
        <dbReference type="EMBL" id="OWR52090.1"/>
    </source>
</evidence>
<dbReference type="InParanoid" id="A0A212FEE4"/>
<keyword evidence="2" id="KW-1185">Reference proteome</keyword>
<dbReference type="EMBL" id="AGBW02008953">
    <property type="protein sequence ID" value="OWR52090.1"/>
    <property type="molecule type" value="Genomic_DNA"/>
</dbReference>
<dbReference type="Proteomes" id="UP000007151">
    <property type="component" value="Unassembled WGS sequence"/>
</dbReference>
<dbReference type="KEGG" id="dpl:KGM_203117"/>
<reference evidence="1 2" key="1">
    <citation type="journal article" date="2011" name="Cell">
        <title>The monarch butterfly genome yields insights into long-distance migration.</title>
        <authorList>
            <person name="Zhan S."/>
            <person name="Merlin C."/>
            <person name="Boore J.L."/>
            <person name="Reppert S.M."/>
        </authorList>
    </citation>
    <scope>NUCLEOTIDE SEQUENCE [LARGE SCALE GENOMIC DNA]</scope>
    <source>
        <strain evidence="1">F-2</strain>
    </source>
</reference>
<protein>
    <submittedName>
        <fullName evidence="1">Uncharacterized protein</fullName>
    </submittedName>
</protein>
<name>A0A212FEE4_DANPL</name>
<evidence type="ECO:0000313" key="2">
    <source>
        <dbReference type="Proteomes" id="UP000007151"/>
    </source>
</evidence>
<sequence length="60" mass="6584">MSEVRVTHDSIECGLWRRELRIPDAAALCADYSVPVDCVAAGPAPRPSSFHEISAPKIKY</sequence>
<dbReference type="eggNOG" id="ENOG502TCSQ">
    <property type="taxonomic scope" value="Eukaryota"/>
</dbReference>